<keyword evidence="3" id="KW-1185">Reference proteome</keyword>
<dbReference type="Proteomes" id="UP000242913">
    <property type="component" value="Unassembled WGS sequence"/>
</dbReference>
<name>A0A238BKN0_9BILA</name>
<protein>
    <submittedName>
        <fullName evidence="2">Uncharacterized protein</fullName>
    </submittedName>
</protein>
<reference evidence="2 3" key="1">
    <citation type="submission" date="2015-12" db="EMBL/GenBank/DDBJ databases">
        <title>Draft genome of the nematode, Onchocerca flexuosa.</title>
        <authorList>
            <person name="Mitreva M."/>
        </authorList>
    </citation>
    <scope>NUCLEOTIDE SEQUENCE [LARGE SCALE GENOMIC DNA]</scope>
    <source>
        <strain evidence="2">Red Deer</strain>
    </source>
</reference>
<evidence type="ECO:0000313" key="2">
    <source>
        <dbReference type="EMBL" id="OZC05782.1"/>
    </source>
</evidence>
<gene>
    <name evidence="2" type="ORF">X798_07243</name>
</gene>
<feature type="region of interest" description="Disordered" evidence="1">
    <location>
        <begin position="61"/>
        <end position="86"/>
    </location>
</feature>
<evidence type="ECO:0000256" key="1">
    <source>
        <dbReference type="SAM" id="MobiDB-lite"/>
    </source>
</evidence>
<sequence>MYRFLFNTLKIGAMSFFSKDIFDCSISKSRERKRLSTVSHSQPLANFPVDTVEGERIKKRRRLEQHSDMKIPKHSNDNEQQMVWNN</sequence>
<dbReference type="OrthoDB" id="10580212at2759"/>
<proteinExistence type="predicted"/>
<dbReference type="EMBL" id="KZ270420">
    <property type="protein sequence ID" value="OZC05782.1"/>
    <property type="molecule type" value="Genomic_DNA"/>
</dbReference>
<organism evidence="2 3">
    <name type="scientific">Onchocerca flexuosa</name>
    <dbReference type="NCBI Taxonomy" id="387005"/>
    <lineage>
        <taxon>Eukaryota</taxon>
        <taxon>Metazoa</taxon>
        <taxon>Ecdysozoa</taxon>
        <taxon>Nematoda</taxon>
        <taxon>Chromadorea</taxon>
        <taxon>Rhabditida</taxon>
        <taxon>Spirurina</taxon>
        <taxon>Spiruromorpha</taxon>
        <taxon>Filarioidea</taxon>
        <taxon>Onchocercidae</taxon>
        <taxon>Onchocerca</taxon>
    </lineage>
</organism>
<feature type="compositionally biased region" description="Basic and acidic residues" evidence="1">
    <location>
        <begin position="64"/>
        <end position="77"/>
    </location>
</feature>
<dbReference type="AlphaFoldDB" id="A0A238BKN0"/>
<evidence type="ECO:0000313" key="3">
    <source>
        <dbReference type="Proteomes" id="UP000242913"/>
    </source>
</evidence>
<accession>A0A238BKN0</accession>